<keyword evidence="1" id="KW-0175">Coiled coil</keyword>
<dbReference type="VEuPathDB" id="TriTrypDB:Tc_MARK_3810"/>
<dbReference type="VEuPathDB" id="TriTrypDB:TCDM_03711"/>
<name>A0A2V2V127_TRYCR</name>
<dbReference type="VEuPathDB" id="TriTrypDB:TcG_08710"/>
<proteinExistence type="predicted"/>
<gene>
    <name evidence="2" type="ORF">C4B63_54g167</name>
</gene>
<dbReference type="VEuPathDB" id="TriTrypDB:C4B63_54g167"/>
<evidence type="ECO:0000313" key="2">
    <source>
        <dbReference type="EMBL" id="PWU89984.1"/>
    </source>
</evidence>
<dbReference type="EMBL" id="PRFA01000054">
    <property type="protein sequence ID" value="PWU89984.1"/>
    <property type="molecule type" value="Genomic_DNA"/>
</dbReference>
<dbReference type="VEuPathDB" id="TriTrypDB:TcCLB.506295.30"/>
<accession>A0A2V2V127</accession>
<dbReference type="VEuPathDB" id="TriTrypDB:BCY84_19581"/>
<organism evidence="2 3">
    <name type="scientific">Trypanosoma cruzi</name>
    <dbReference type="NCBI Taxonomy" id="5693"/>
    <lineage>
        <taxon>Eukaryota</taxon>
        <taxon>Discoba</taxon>
        <taxon>Euglenozoa</taxon>
        <taxon>Kinetoplastea</taxon>
        <taxon>Metakinetoplastina</taxon>
        <taxon>Trypanosomatida</taxon>
        <taxon>Trypanosomatidae</taxon>
        <taxon>Trypanosoma</taxon>
        <taxon>Schizotrypanum</taxon>
    </lineage>
</organism>
<dbReference type="VEuPathDB" id="TriTrypDB:TcCL_ESM01134"/>
<sequence length="869" mass="101897">MASKQDRISDAMKERIIQLEKELCQCKHHLSESVQQKEALECDIDALQKEAHDVVAQWVAKSSELQTKLDESLSQIGALKNDLLISKNRNDDLQRCLKDADAANCLQVEELHRLKKAQDDHAARLAAIEKDFASASQQNIHYENLVSKMDLEMKQVVEEVNSLRKERDTLVETAAELREENCRLEATHFKARNFIGLLEDKLAGRQQLLHHFSYTMLLDEEERHARDEIVFQWGTLYVNVILAERKHHIQSNSLLQTRHQELEEEINLLRKEKTLLETEFHKKSNELSSLRQEYDKTTGDLSQHVCLLEQDIAELQDAQIGQKQIVEVLQKELELSTAQNELNKSLKEDLSTEFKAVKDCYSSLLLEYNELRVNEQRRQQELNAKITFLTEENKSIRAENDACFQEVMKENTNLRVCLASTERKNLEHIERGERLTVEVFQSNEWALLFSDYCARLVNWLHESYEQIWTMRKEMNLKETSLKEKENMNCALCEKLDALEKGFSSKQNDVTQLESKVMELSSELKSSKETCEETVNDNTWLKEQVETMRRELGELDELLNSNLNEMREDSERQQMEHERLIKEIHHYEDLLRQSQEKINLLDERCHILSTDNEAISKTLLLTEDELSNARKEIAVIHQRERILLEEKRKIELNFIQLQKKHVTADSQTALLQEQLQTQEAKLQILGKSSRQEMENMKMKLNNFIEKYEEAEARVNAFSKSMRDSENIQCNLREAYQRAKAALEEAKRRCSKDTETIQKLLEERQNLENEREIIVQKYNRVHEMLNSLKKDSVGKFPDEIQKLSDLCFQQEVELQQLRHQNIILKKCIKKLPVAANADKQIERPVFVERLNLAEGPLRRPKKRSVLNEDTR</sequence>
<dbReference type="Proteomes" id="UP000246121">
    <property type="component" value="Unassembled WGS sequence"/>
</dbReference>
<evidence type="ECO:0000256" key="1">
    <source>
        <dbReference type="SAM" id="Coils"/>
    </source>
</evidence>
<feature type="coiled-coil region" evidence="1">
    <location>
        <begin position="30"/>
        <end position="57"/>
    </location>
</feature>
<feature type="coiled-coil region" evidence="1">
    <location>
        <begin position="689"/>
        <end position="818"/>
    </location>
</feature>
<dbReference type="VEuPathDB" id="TriTrypDB:ECC02_008295"/>
<dbReference type="VEuPathDB" id="TriTrypDB:TCSYLVIO_000962"/>
<feature type="coiled-coil region" evidence="1">
    <location>
        <begin position="495"/>
        <end position="529"/>
    </location>
</feature>
<comment type="caution">
    <text evidence="2">The sequence shown here is derived from an EMBL/GenBank/DDBJ whole genome shotgun (WGS) entry which is preliminary data.</text>
</comment>
<feature type="coiled-coil region" evidence="1">
    <location>
        <begin position="146"/>
        <end position="180"/>
    </location>
</feature>
<evidence type="ECO:0000313" key="3">
    <source>
        <dbReference type="Proteomes" id="UP000246121"/>
    </source>
</evidence>
<dbReference type="AlphaFoldDB" id="A0A2V2V127"/>
<dbReference type="VEuPathDB" id="TriTrypDB:TcCLB.511467.50"/>
<dbReference type="VEuPathDB" id="TriTrypDB:TcBrA4_0098050"/>
<feature type="coiled-coil region" evidence="1">
    <location>
        <begin position="559"/>
        <end position="631"/>
    </location>
</feature>
<protein>
    <submittedName>
        <fullName evidence="2">Uncharacterized protein</fullName>
    </submittedName>
</protein>
<feature type="coiled-coil region" evidence="1">
    <location>
        <begin position="372"/>
        <end position="399"/>
    </location>
</feature>
<reference evidence="2 3" key="1">
    <citation type="journal article" date="2018" name="Microb. Genom.">
        <title>Expanding an expanded genome: long-read sequencing of Trypanosoma cruzi.</title>
        <authorList>
            <person name="Berna L."/>
            <person name="Rodriguez M."/>
            <person name="Chiribao M.L."/>
            <person name="Parodi-Talice A."/>
            <person name="Pita S."/>
            <person name="Rijo G."/>
            <person name="Alvarez-Valin F."/>
            <person name="Robello C."/>
        </authorList>
    </citation>
    <scope>NUCLEOTIDE SEQUENCE [LARGE SCALE GENOMIC DNA]</scope>
    <source>
        <strain evidence="2 3">Dm28c</strain>
    </source>
</reference>
<feature type="coiled-coil region" evidence="1">
    <location>
        <begin position="252"/>
        <end position="293"/>
    </location>
</feature>
<dbReference type="VEuPathDB" id="TriTrypDB:C3747_70g77"/>